<accession>A0A417YNL1</accession>
<organism evidence="2 3">
    <name type="scientific">Oceanobacillus profundus</name>
    <dbReference type="NCBI Taxonomy" id="372463"/>
    <lineage>
        <taxon>Bacteria</taxon>
        <taxon>Bacillati</taxon>
        <taxon>Bacillota</taxon>
        <taxon>Bacilli</taxon>
        <taxon>Bacillales</taxon>
        <taxon>Bacillaceae</taxon>
        <taxon>Oceanobacillus</taxon>
    </lineage>
</organism>
<dbReference type="OrthoDB" id="9790815at2"/>
<sequence>MAQKYIGFAGTYTRESSEGIYRFVLDAEAGKLEAAEVAAKVGSPTYLAISEDKRQLYSVAQQDGLGGVHAYEIVSDSGELHYVNEKLEEGAPPCHLDIQNGVLVTGNYHKGTVDLFQAHRPSALALKGTVQHEGNGPHERQEKPHVHYTAQTPDGRYVIVADLGTDELVTYKIEGQALVKVATLHVESGSGPRHLAFHPDGKTAYLMTELSSEVIVLDYDADQGSFTEKQKIKAIPSDFNETNDASAIHITSDGKFVYTGNRGHNSIAVFQVDEETKELTLIEITSTGGNWPRDFVLDPSESFIVASNQKSGNLVLFARDQKTGKLTQLDSVVDVPEVVCVKFLG</sequence>
<dbReference type="AlphaFoldDB" id="A0A417YNL1"/>
<dbReference type="Gene3D" id="2.130.10.10">
    <property type="entry name" value="YVTN repeat-like/Quinoprotein amine dehydrogenase"/>
    <property type="match status" value="1"/>
</dbReference>
<evidence type="ECO:0000313" key="2">
    <source>
        <dbReference type="EMBL" id="RHW35289.1"/>
    </source>
</evidence>
<dbReference type="GO" id="GO:0005829">
    <property type="term" value="C:cytosol"/>
    <property type="evidence" value="ECO:0007669"/>
    <property type="project" value="TreeGrafter"/>
</dbReference>
<protein>
    <submittedName>
        <fullName evidence="2">Lactonase family protein</fullName>
    </submittedName>
</protein>
<dbReference type="GO" id="GO:0017057">
    <property type="term" value="F:6-phosphogluconolactonase activity"/>
    <property type="evidence" value="ECO:0007669"/>
    <property type="project" value="TreeGrafter"/>
</dbReference>
<keyword evidence="3" id="KW-1185">Reference proteome</keyword>
<dbReference type="PANTHER" id="PTHR30344:SF1">
    <property type="entry name" value="6-PHOSPHOGLUCONOLACTONASE"/>
    <property type="match status" value="1"/>
</dbReference>
<proteinExistence type="inferred from homology"/>
<dbReference type="SUPFAM" id="SSF51004">
    <property type="entry name" value="C-terminal (heme d1) domain of cytochrome cd1-nitrite reductase"/>
    <property type="match status" value="1"/>
</dbReference>
<comment type="caution">
    <text evidence="2">The sequence shown here is derived from an EMBL/GenBank/DDBJ whole genome shotgun (WGS) entry which is preliminary data.</text>
</comment>
<comment type="similarity">
    <text evidence="1">Belongs to the cycloisomerase 2 family.</text>
</comment>
<dbReference type="EMBL" id="QWEH01000001">
    <property type="protein sequence ID" value="RHW35289.1"/>
    <property type="molecule type" value="Genomic_DNA"/>
</dbReference>
<evidence type="ECO:0000256" key="1">
    <source>
        <dbReference type="ARBA" id="ARBA00005564"/>
    </source>
</evidence>
<name>A0A417YNL1_9BACI</name>
<dbReference type="InterPro" id="IPR050282">
    <property type="entry name" value="Cycloisomerase_2"/>
</dbReference>
<dbReference type="PANTHER" id="PTHR30344">
    <property type="entry name" value="6-PHOSPHOGLUCONOLACTONASE-RELATED"/>
    <property type="match status" value="1"/>
</dbReference>
<dbReference type="FunFam" id="2.130.10.10:FF:000306">
    <property type="entry name" value="3-carboxymuconate cyclase"/>
    <property type="match status" value="1"/>
</dbReference>
<dbReference type="InterPro" id="IPR019405">
    <property type="entry name" value="Lactonase_7-beta_prop"/>
</dbReference>
<reference evidence="2 3" key="1">
    <citation type="journal article" date="2007" name="Int. J. Syst. Evol. Microbiol.">
        <title>Oceanobacillus profundus sp. nov., isolated from a deep-sea sediment core.</title>
        <authorList>
            <person name="Kim Y.G."/>
            <person name="Choi D.H."/>
            <person name="Hyun S."/>
            <person name="Cho B.C."/>
        </authorList>
    </citation>
    <scope>NUCLEOTIDE SEQUENCE [LARGE SCALE GENOMIC DNA]</scope>
    <source>
        <strain evidence="2 3">DSM 18246</strain>
    </source>
</reference>
<dbReference type="RefSeq" id="WP_118888434.1">
    <property type="nucleotide sequence ID" value="NZ_JBHTNL010000018.1"/>
</dbReference>
<dbReference type="Proteomes" id="UP000285456">
    <property type="component" value="Unassembled WGS sequence"/>
</dbReference>
<dbReference type="Pfam" id="PF10282">
    <property type="entry name" value="Lactonase"/>
    <property type="match status" value="1"/>
</dbReference>
<dbReference type="InterPro" id="IPR015943">
    <property type="entry name" value="WD40/YVTN_repeat-like_dom_sf"/>
</dbReference>
<gene>
    <name evidence="2" type="ORF">D1B32_01335</name>
</gene>
<evidence type="ECO:0000313" key="3">
    <source>
        <dbReference type="Proteomes" id="UP000285456"/>
    </source>
</evidence>
<dbReference type="InterPro" id="IPR011048">
    <property type="entry name" value="Haem_d1_sf"/>
</dbReference>